<evidence type="ECO:0000256" key="3">
    <source>
        <dbReference type="ARBA" id="ARBA00013253"/>
    </source>
</evidence>
<reference evidence="11 13" key="1">
    <citation type="journal article" date="2016" name="Plant Dis.">
        <title>Improved production of propionic acid using genome shuffling.</title>
        <authorList>
            <person name="Luna-Flores C.H."/>
            <person name="Palfreyman R.W."/>
            <person name="Kromer J.O."/>
            <person name="Nielsen L.K."/>
            <person name="Marcellin E."/>
        </authorList>
    </citation>
    <scope>NUCLEOTIDE SEQUENCE [LARGE SCALE GENOMIC DNA]</scope>
    <source>
        <strain evidence="11 13">F3E8</strain>
    </source>
</reference>
<evidence type="ECO:0000259" key="9">
    <source>
        <dbReference type="Pfam" id="PF01288"/>
    </source>
</evidence>
<name>A0A142KGQ2_9ACTN</name>
<dbReference type="OrthoDB" id="9808041at2"/>
<comment type="pathway">
    <text evidence="2">Cofactor biosynthesis; tetrahydrofolate biosynthesis; 2-amino-4-hydroxy-6-hydroxymethyl-7,8-dihydropteridine diphosphate from 7,8-dihydroneopterin triphosphate: step 4/4.</text>
</comment>
<keyword evidence="13" id="KW-1185">Reference proteome</keyword>
<keyword evidence="8" id="KW-0289">Folate biosynthesis</keyword>
<reference evidence="10 12" key="2">
    <citation type="submission" date="2016-02" db="EMBL/GenBank/DDBJ databases">
        <title>Complete Genome Sequence of Propionibacterium acidipropionici ATCC 55737.</title>
        <authorList>
            <person name="Luna Flores C.H."/>
            <person name="Nielsen L.K."/>
            <person name="Marcellin E."/>
        </authorList>
    </citation>
    <scope>NUCLEOTIDE SEQUENCE [LARGE SCALE GENOMIC DNA]</scope>
    <source>
        <strain evidence="10 12">ATCC 55737</strain>
    </source>
</reference>
<dbReference type="Proteomes" id="UP000075221">
    <property type="component" value="Chromosome"/>
</dbReference>
<dbReference type="PANTHER" id="PTHR43071:SF1">
    <property type="entry name" value="2-AMINO-4-HYDROXY-6-HYDROXYMETHYLDIHYDROPTERIDINE PYROPHOSPHOKINASE"/>
    <property type="match status" value="1"/>
</dbReference>
<sequence length="187" mass="19969">MSLPKDTVAPGIHVETLGAMRPLRTVVFSLGANLGDTLETLQGAVDQLCDTPNAIPVGVSPVYLTKPVGKLDQPDFHNLVLVMESTLTARTLLERALAIEDAFGRERLEVNGPRTVDVDLIQVGPLSIDEADLKIPHPRAHERAFVLVPWHDVEPGAVLEGHGPISELIAGLDTSGVRSVGPEVTLS</sequence>
<dbReference type="GO" id="GO:0016301">
    <property type="term" value="F:kinase activity"/>
    <property type="evidence" value="ECO:0007669"/>
    <property type="project" value="UniProtKB-KW"/>
</dbReference>
<keyword evidence="4" id="KW-0808">Transferase</keyword>
<dbReference type="Pfam" id="PF01288">
    <property type="entry name" value="HPPK"/>
    <property type="match status" value="1"/>
</dbReference>
<dbReference type="NCBIfam" id="TIGR01498">
    <property type="entry name" value="folK"/>
    <property type="match status" value="1"/>
</dbReference>
<evidence type="ECO:0000256" key="2">
    <source>
        <dbReference type="ARBA" id="ARBA00005051"/>
    </source>
</evidence>
<keyword evidence="5" id="KW-0547">Nucleotide-binding</keyword>
<evidence type="ECO:0000313" key="11">
    <source>
        <dbReference type="EMBL" id="AOZ46770.1"/>
    </source>
</evidence>
<keyword evidence="6" id="KW-0418">Kinase</keyword>
<dbReference type="GO" id="GO:0003848">
    <property type="term" value="F:2-amino-4-hydroxy-6-hydroxymethyldihydropteridine diphosphokinase activity"/>
    <property type="evidence" value="ECO:0007669"/>
    <property type="project" value="UniProtKB-EC"/>
</dbReference>
<evidence type="ECO:0000256" key="4">
    <source>
        <dbReference type="ARBA" id="ARBA00022679"/>
    </source>
</evidence>
<evidence type="ECO:0000313" key="10">
    <source>
        <dbReference type="EMBL" id="AMS05290.1"/>
    </source>
</evidence>
<dbReference type="Proteomes" id="UP000178666">
    <property type="component" value="Chromosome"/>
</dbReference>
<dbReference type="OMA" id="TLPHPKW"/>
<feature type="domain" description="7,8-dihydro-6-hydroxymethylpterin-pyrophosphokinase" evidence="9">
    <location>
        <begin position="28"/>
        <end position="155"/>
    </location>
</feature>
<accession>A0A142KGQ2</accession>
<evidence type="ECO:0000256" key="1">
    <source>
        <dbReference type="ARBA" id="ARBA00000198"/>
    </source>
</evidence>
<evidence type="ECO:0000256" key="7">
    <source>
        <dbReference type="ARBA" id="ARBA00022840"/>
    </source>
</evidence>
<dbReference type="InterPro" id="IPR035907">
    <property type="entry name" value="Hppk_sf"/>
</dbReference>
<evidence type="ECO:0000313" key="12">
    <source>
        <dbReference type="Proteomes" id="UP000075221"/>
    </source>
</evidence>
<proteinExistence type="predicted"/>
<dbReference type="Gene3D" id="3.30.70.560">
    <property type="entry name" value="7,8-Dihydro-6-hydroxymethylpterin-pyrophosphokinase HPPK"/>
    <property type="match status" value="1"/>
</dbReference>
<dbReference type="GO" id="GO:0046654">
    <property type="term" value="P:tetrahydrofolate biosynthetic process"/>
    <property type="evidence" value="ECO:0007669"/>
    <property type="project" value="UniProtKB-UniPathway"/>
</dbReference>
<dbReference type="GO" id="GO:0046656">
    <property type="term" value="P:folic acid biosynthetic process"/>
    <property type="evidence" value="ECO:0007669"/>
    <property type="project" value="UniProtKB-KW"/>
</dbReference>
<keyword evidence="7" id="KW-0067">ATP-binding</keyword>
<evidence type="ECO:0000256" key="6">
    <source>
        <dbReference type="ARBA" id="ARBA00022777"/>
    </source>
</evidence>
<dbReference type="InterPro" id="IPR000550">
    <property type="entry name" value="Hppk"/>
</dbReference>
<dbReference type="PANTHER" id="PTHR43071">
    <property type="entry name" value="2-AMINO-4-HYDROXY-6-HYDROXYMETHYLDIHYDROPTERIDINE PYROPHOSPHOKINASE"/>
    <property type="match status" value="1"/>
</dbReference>
<comment type="catalytic activity">
    <reaction evidence="1">
        <text>6-hydroxymethyl-7,8-dihydropterin + ATP = (7,8-dihydropterin-6-yl)methyl diphosphate + AMP + H(+)</text>
        <dbReference type="Rhea" id="RHEA:11412"/>
        <dbReference type="ChEBI" id="CHEBI:15378"/>
        <dbReference type="ChEBI" id="CHEBI:30616"/>
        <dbReference type="ChEBI" id="CHEBI:44841"/>
        <dbReference type="ChEBI" id="CHEBI:72950"/>
        <dbReference type="ChEBI" id="CHEBI:456215"/>
        <dbReference type="EC" id="2.7.6.3"/>
    </reaction>
</comment>
<dbReference type="KEGG" id="aaci:ASQ49_07865"/>
<dbReference type="AlphaFoldDB" id="A0A142KGQ2"/>
<protein>
    <recommendedName>
        <fullName evidence="3">2-amino-4-hydroxy-6-hydroxymethyldihydropteridine diphosphokinase</fullName>
        <ecNumber evidence="3">2.7.6.3</ecNumber>
    </recommendedName>
</protein>
<dbReference type="EC" id="2.7.6.3" evidence="3"/>
<evidence type="ECO:0000256" key="5">
    <source>
        <dbReference type="ARBA" id="ARBA00022741"/>
    </source>
</evidence>
<dbReference type="CDD" id="cd00483">
    <property type="entry name" value="HPPK"/>
    <property type="match status" value="1"/>
</dbReference>
<evidence type="ECO:0000313" key="13">
    <source>
        <dbReference type="Proteomes" id="UP000178666"/>
    </source>
</evidence>
<dbReference type="EMBL" id="CP015970">
    <property type="protein sequence ID" value="AOZ46770.1"/>
    <property type="molecule type" value="Genomic_DNA"/>
</dbReference>
<gene>
    <name evidence="11" type="ORF">A8L58_08735</name>
    <name evidence="10" type="ORF">AXH35_07275</name>
</gene>
<organism evidence="10 12">
    <name type="scientific">Acidipropionibacterium acidipropionici</name>
    <dbReference type="NCBI Taxonomy" id="1748"/>
    <lineage>
        <taxon>Bacteria</taxon>
        <taxon>Bacillati</taxon>
        <taxon>Actinomycetota</taxon>
        <taxon>Actinomycetes</taxon>
        <taxon>Propionibacteriales</taxon>
        <taxon>Propionibacteriaceae</taxon>
        <taxon>Acidipropionibacterium</taxon>
    </lineage>
</organism>
<dbReference type="GeneID" id="88084931"/>
<dbReference type="EMBL" id="CP014352">
    <property type="protein sequence ID" value="AMS05290.1"/>
    <property type="molecule type" value="Genomic_DNA"/>
</dbReference>
<dbReference type="SUPFAM" id="SSF55083">
    <property type="entry name" value="6-hydroxymethyl-7,8-dihydropterin pyrophosphokinase, HPPK"/>
    <property type="match status" value="1"/>
</dbReference>
<dbReference type="RefSeq" id="WP_015071509.1">
    <property type="nucleotide sequence ID" value="NZ_CP013126.1"/>
</dbReference>
<evidence type="ECO:0000256" key="8">
    <source>
        <dbReference type="ARBA" id="ARBA00022909"/>
    </source>
</evidence>
<dbReference type="GO" id="GO:0005524">
    <property type="term" value="F:ATP binding"/>
    <property type="evidence" value="ECO:0007669"/>
    <property type="project" value="UniProtKB-KW"/>
</dbReference>